<feature type="domain" description="RRM" evidence="3">
    <location>
        <begin position="39"/>
        <end position="71"/>
    </location>
</feature>
<gene>
    <name evidence="4" type="ORF">AVEN_187505_1</name>
</gene>
<feature type="compositionally biased region" description="Acidic residues" evidence="2">
    <location>
        <begin position="1"/>
        <end position="14"/>
    </location>
</feature>
<evidence type="ECO:0000256" key="1">
    <source>
        <dbReference type="ARBA" id="ARBA00022884"/>
    </source>
</evidence>
<evidence type="ECO:0000313" key="4">
    <source>
        <dbReference type="EMBL" id="GBL94997.1"/>
    </source>
</evidence>
<dbReference type="EMBL" id="BGPR01000107">
    <property type="protein sequence ID" value="GBL94997.1"/>
    <property type="molecule type" value="Genomic_DNA"/>
</dbReference>
<evidence type="ECO:0000313" key="5">
    <source>
        <dbReference type="Proteomes" id="UP000499080"/>
    </source>
</evidence>
<accession>A0A4Y2BTR6</accession>
<reference evidence="4 5" key="1">
    <citation type="journal article" date="2019" name="Sci. Rep.">
        <title>Orb-weaving spider Araneus ventricosus genome elucidates the spidroin gene catalogue.</title>
        <authorList>
            <person name="Kono N."/>
            <person name="Nakamura H."/>
            <person name="Ohtoshi R."/>
            <person name="Moran D.A.P."/>
            <person name="Shinohara A."/>
            <person name="Yoshida Y."/>
            <person name="Fujiwara M."/>
            <person name="Mori M."/>
            <person name="Tomita M."/>
            <person name="Arakawa K."/>
        </authorList>
    </citation>
    <scope>NUCLEOTIDE SEQUENCE [LARGE SCALE GENOMIC DNA]</scope>
</reference>
<dbReference type="AlphaFoldDB" id="A0A4Y2BTR6"/>
<dbReference type="Pfam" id="PF16605">
    <property type="entry name" value="LSM_int_assoc"/>
    <property type="match status" value="1"/>
</dbReference>
<dbReference type="GO" id="GO:0061574">
    <property type="term" value="C:ASAP complex"/>
    <property type="evidence" value="ECO:0007669"/>
    <property type="project" value="TreeGrafter"/>
</dbReference>
<name>A0A4Y2BTR6_ARAVE</name>
<dbReference type="GO" id="GO:0005654">
    <property type="term" value="C:nucleoplasm"/>
    <property type="evidence" value="ECO:0007669"/>
    <property type="project" value="TreeGrafter"/>
</dbReference>
<protein>
    <recommendedName>
        <fullName evidence="3">RRM domain-containing protein</fullName>
    </recommendedName>
</protein>
<dbReference type="GO" id="GO:0000398">
    <property type="term" value="P:mRNA splicing, via spliceosome"/>
    <property type="evidence" value="ECO:0007669"/>
    <property type="project" value="TreeGrafter"/>
</dbReference>
<dbReference type="GO" id="GO:0005737">
    <property type="term" value="C:cytoplasm"/>
    <property type="evidence" value="ECO:0007669"/>
    <property type="project" value="TreeGrafter"/>
</dbReference>
<evidence type="ECO:0000259" key="3">
    <source>
        <dbReference type="Pfam" id="PF00076"/>
    </source>
</evidence>
<proteinExistence type="predicted"/>
<dbReference type="InterPro" id="IPR012677">
    <property type="entry name" value="Nucleotide-bd_a/b_plait_sf"/>
</dbReference>
<comment type="caution">
    <text evidence="4">The sequence shown here is derived from an EMBL/GenBank/DDBJ whole genome shotgun (WGS) entry which is preliminary data.</text>
</comment>
<dbReference type="Gene3D" id="3.30.70.330">
    <property type="match status" value="1"/>
</dbReference>
<organism evidence="4 5">
    <name type="scientific">Araneus ventricosus</name>
    <name type="common">Orbweaver spider</name>
    <name type="synonym">Epeira ventricosa</name>
    <dbReference type="NCBI Taxonomy" id="182803"/>
    <lineage>
        <taxon>Eukaryota</taxon>
        <taxon>Metazoa</taxon>
        <taxon>Ecdysozoa</taxon>
        <taxon>Arthropoda</taxon>
        <taxon>Chelicerata</taxon>
        <taxon>Arachnida</taxon>
        <taxon>Araneae</taxon>
        <taxon>Araneomorphae</taxon>
        <taxon>Entelegynae</taxon>
        <taxon>Araneoidea</taxon>
        <taxon>Araneidae</taxon>
        <taxon>Araneus</taxon>
    </lineage>
</organism>
<dbReference type="PANTHER" id="PTHR15481:SF5">
    <property type="entry name" value="SQUAMOUS CELL CARCINOMA ANTIGEN RECOGNIZED BY T-CELLS 3"/>
    <property type="match status" value="1"/>
</dbReference>
<dbReference type="Proteomes" id="UP000499080">
    <property type="component" value="Unassembled WGS sequence"/>
</dbReference>
<dbReference type="OrthoDB" id="360390at2759"/>
<dbReference type="GO" id="GO:0003723">
    <property type="term" value="F:RNA binding"/>
    <property type="evidence" value="ECO:0007669"/>
    <property type="project" value="UniProtKB-KW"/>
</dbReference>
<keyword evidence="5" id="KW-1185">Reference proteome</keyword>
<dbReference type="Pfam" id="PF00076">
    <property type="entry name" value="RRM_1"/>
    <property type="match status" value="1"/>
</dbReference>
<sequence>MSEMDVDEEIETKDEDTFSNSPEGSSDDEDADEEKIRLKQKEFAYVRFKDEAAATNAIVKTDGTQIEDKIISVAISNPPPRKPKKEFSNVTIADSLGGGGSSKGPRGRGRTQLSLLPRSVVRSPAVKASSASNGTVQNGQSSEPMDSSEDKKPLSNSDFAKMLRK</sequence>
<dbReference type="PANTHER" id="PTHR15481">
    <property type="entry name" value="RIBONUCLEIC ACID BINDING PROTEIN S1"/>
    <property type="match status" value="1"/>
</dbReference>
<feature type="region of interest" description="Disordered" evidence="2">
    <location>
        <begin position="72"/>
        <end position="165"/>
    </location>
</feature>
<keyword evidence="1" id="KW-0694">RNA-binding</keyword>
<dbReference type="InterPro" id="IPR035979">
    <property type="entry name" value="RBD_domain_sf"/>
</dbReference>
<feature type="compositionally biased region" description="Polar residues" evidence="2">
    <location>
        <begin position="129"/>
        <end position="145"/>
    </location>
</feature>
<evidence type="ECO:0000256" key="2">
    <source>
        <dbReference type="SAM" id="MobiDB-lite"/>
    </source>
</evidence>
<dbReference type="SUPFAM" id="SSF54928">
    <property type="entry name" value="RNA-binding domain, RBD"/>
    <property type="match status" value="1"/>
</dbReference>
<feature type="region of interest" description="Disordered" evidence="2">
    <location>
        <begin position="1"/>
        <end position="34"/>
    </location>
</feature>
<dbReference type="InterPro" id="IPR000504">
    <property type="entry name" value="RRM_dom"/>
</dbReference>